<evidence type="ECO:0000256" key="1">
    <source>
        <dbReference type="ARBA" id="ARBA00023125"/>
    </source>
</evidence>
<evidence type="ECO:0000313" key="3">
    <source>
        <dbReference type="EMBL" id="KAH3692144.1"/>
    </source>
</evidence>
<dbReference type="GO" id="GO:0003677">
    <property type="term" value="F:DNA binding"/>
    <property type="evidence" value="ECO:0007669"/>
    <property type="project" value="UniProtKB-KW"/>
</dbReference>
<protein>
    <recommendedName>
        <fullName evidence="2">HTH CENPB-type domain-containing protein</fullName>
    </recommendedName>
</protein>
<accession>A0A9D3Y2X9</accession>
<dbReference type="EMBL" id="JAIWYP010000025">
    <property type="protein sequence ID" value="KAH3692144.1"/>
    <property type="molecule type" value="Genomic_DNA"/>
</dbReference>
<reference evidence="3" key="1">
    <citation type="journal article" date="2019" name="bioRxiv">
        <title>The Genome of the Zebra Mussel, Dreissena polymorpha: A Resource for Invasive Species Research.</title>
        <authorList>
            <person name="McCartney M.A."/>
            <person name="Auch B."/>
            <person name="Kono T."/>
            <person name="Mallez S."/>
            <person name="Zhang Y."/>
            <person name="Obille A."/>
            <person name="Becker A."/>
            <person name="Abrahante J.E."/>
            <person name="Garbe J."/>
            <person name="Badalamenti J.P."/>
            <person name="Herman A."/>
            <person name="Mangelson H."/>
            <person name="Liachko I."/>
            <person name="Sullivan S."/>
            <person name="Sone E.D."/>
            <person name="Koren S."/>
            <person name="Silverstein K.A.T."/>
            <person name="Beckman K.B."/>
            <person name="Gohl D.M."/>
        </authorList>
    </citation>
    <scope>NUCLEOTIDE SEQUENCE</scope>
    <source>
        <strain evidence="3">Duluth1</strain>
        <tissue evidence="3">Whole animal</tissue>
    </source>
</reference>
<proteinExistence type="predicted"/>
<dbReference type="Gene3D" id="1.10.10.60">
    <property type="entry name" value="Homeodomain-like"/>
    <property type="match status" value="1"/>
</dbReference>
<dbReference type="AlphaFoldDB" id="A0A9D3Y2X9"/>
<keyword evidence="4" id="KW-1185">Reference proteome</keyword>
<dbReference type="Proteomes" id="UP000828390">
    <property type="component" value="Unassembled WGS sequence"/>
</dbReference>
<name>A0A9D3Y2X9_DREPO</name>
<reference evidence="3" key="2">
    <citation type="submission" date="2020-11" db="EMBL/GenBank/DDBJ databases">
        <authorList>
            <person name="McCartney M.A."/>
            <person name="Auch B."/>
            <person name="Kono T."/>
            <person name="Mallez S."/>
            <person name="Becker A."/>
            <person name="Gohl D.M."/>
            <person name="Silverstein K.A.T."/>
            <person name="Koren S."/>
            <person name="Bechman K.B."/>
            <person name="Herman A."/>
            <person name="Abrahante J.E."/>
            <person name="Garbe J."/>
        </authorList>
    </citation>
    <scope>NUCLEOTIDE SEQUENCE</scope>
    <source>
        <strain evidence="3">Duluth1</strain>
        <tissue evidence="3">Whole animal</tissue>
    </source>
</reference>
<dbReference type="Pfam" id="PF03221">
    <property type="entry name" value="HTH_Tnp_Tc5"/>
    <property type="match status" value="1"/>
</dbReference>
<evidence type="ECO:0000259" key="2">
    <source>
        <dbReference type="PROSITE" id="PS51253"/>
    </source>
</evidence>
<keyword evidence="1" id="KW-0238">DNA-binding</keyword>
<dbReference type="InterPro" id="IPR006600">
    <property type="entry name" value="HTH_CenpB_DNA-bd_dom"/>
</dbReference>
<gene>
    <name evidence="3" type="ORF">DPMN_193957</name>
</gene>
<evidence type="ECO:0000313" key="4">
    <source>
        <dbReference type="Proteomes" id="UP000828390"/>
    </source>
</evidence>
<comment type="caution">
    <text evidence="3">The sequence shown here is derived from an EMBL/GenBank/DDBJ whole genome shotgun (WGS) entry which is preliminary data.</text>
</comment>
<dbReference type="PROSITE" id="PS51253">
    <property type="entry name" value="HTH_CENPB"/>
    <property type="match status" value="1"/>
</dbReference>
<sequence>MVLGFEARKLAKGMEGTETFKASRMWVLRFMQRHSLSVRQRTHIGQNLPEDYEDKLIESDNDSCITSH</sequence>
<organism evidence="3 4">
    <name type="scientific">Dreissena polymorpha</name>
    <name type="common">Zebra mussel</name>
    <name type="synonym">Mytilus polymorpha</name>
    <dbReference type="NCBI Taxonomy" id="45954"/>
    <lineage>
        <taxon>Eukaryota</taxon>
        <taxon>Metazoa</taxon>
        <taxon>Spiralia</taxon>
        <taxon>Lophotrochozoa</taxon>
        <taxon>Mollusca</taxon>
        <taxon>Bivalvia</taxon>
        <taxon>Autobranchia</taxon>
        <taxon>Heteroconchia</taxon>
        <taxon>Euheterodonta</taxon>
        <taxon>Imparidentia</taxon>
        <taxon>Neoheterodontei</taxon>
        <taxon>Myida</taxon>
        <taxon>Dreissenoidea</taxon>
        <taxon>Dreissenidae</taxon>
        <taxon>Dreissena</taxon>
    </lineage>
</organism>
<feature type="domain" description="HTH CENPB-type" evidence="2">
    <location>
        <begin position="1"/>
        <end position="40"/>
    </location>
</feature>